<dbReference type="RefSeq" id="XP_032825132.1">
    <property type="nucleotide sequence ID" value="XM_032969241.1"/>
</dbReference>
<dbReference type="PANTHER" id="PTHR19303:SF73">
    <property type="entry name" value="PROTEIN PDC2"/>
    <property type="match status" value="1"/>
</dbReference>
<dbReference type="GO" id="GO:0005634">
    <property type="term" value="C:nucleus"/>
    <property type="evidence" value="ECO:0007669"/>
    <property type="project" value="TreeGrafter"/>
</dbReference>
<dbReference type="InterPro" id="IPR050863">
    <property type="entry name" value="CenT-Element_Derived"/>
</dbReference>
<dbReference type="SMART" id="SM00674">
    <property type="entry name" value="CENPB"/>
    <property type="match status" value="1"/>
</dbReference>
<dbReference type="AlphaFoldDB" id="A0AAJ7TW39"/>
<dbReference type="KEGG" id="pmrn:116950987"/>
<feature type="region of interest" description="Disordered" evidence="2">
    <location>
        <begin position="416"/>
        <end position="454"/>
    </location>
</feature>
<evidence type="ECO:0000313" key="5">
    <source>
        <dbReference type="RefSeq" id="XP_032825132.1"/>
    </source>
</evidence>
<dbReference type="PROSITE" id="PS51253">
    <property type="entry name" value="HTH_CENPB"/>
    <property type="match status" value="1"/>
</dbReference>
<organism evidence="4 5">
    <name type="scientific">Petromyzon marinus</name>
    <name type="common">Sea lamprey</name>
    <dbReference type="NCBI Taxonomy" id="7757"/>
    <lineage>
        <taxon>Eukaryota</taxon>
        <taxon>Metazoa</taxon>
        <taxon>Chordata</taxon>
        <taxon>Craniata</taxon>
        <taxon>Vertebrata</taxon>
        <taxon>Cyclostomata</taxon>
        <taxon>Hyperoartia</taxon>
        <taxon>Petromyzontiformes</taxon>
        <taxon>Petromyzontidae</taxon>
        <taxon>Petromyzon</taxon>
    </lineage>
</organism>
<dbReference type="Proteomes" id="UP001318040">
    <property type="component" value="Chromosome 41"/>
</dbReference>
<dbReference type="SUPFAM" id="SSF46689">
    <property type="entry name" value="Homeodomain-like"/>
    <property type="match status" value="1"/>
</dbReference>
<reference evidence="5" key="1">
    <citation type="submission" date="2025-08" db="UniProtKB">
        <authorList>
            <consortium name="RefSeq"/>
        </authorList>
    </citation>
    <scope>IDENTIFICATION</scope>
    <source>
        <tissue evidence="5">Sperm</tissue>
    </source>
</reference>
<dbReference type="Pfam" id="PF03184">
    <property type="entry name" value="DDE_1"/>
    <property type="match status" value="1"/>
</dbReference>
<name>A0AAJ7TW39_PETMA</name>
<keyword evidence="1" id="KW-0238">DNA-binding</keyword>
<feature type="domain" description="HTH CENPB-type" evidence="3">
    <location>
        <begin position="107"/>
        <end position="177"/>
    </location>
</feature>
<accession>A0AAJ7TW39</accession>
<proteinExistence type="predicted"/>
<dbReference type="Pfam" id="PF03221">
    <property type="entry name" value="HTH_Tnp_Tc5"/>
    <property type="match status" value="1"/>
</dbReference>
<dbReference type="GO" id="GO:0003677">
    <property type="term" value="F:DNA binding"/>
    <property type="evidence" value="ECO:0007669"/>
    <property type="project" value="UniProtKB-KW"/>
</dbReference>
<dbReference type="InterPro" id="IPR004875">
    <property type="entry name" value="DDE_SF_endonuclease_dom"/>
</dbReference>
<dbReference type="Gene3D" id="1.10.10.60">
    <property type="entry name" value="Homeodomain-like"/>
    <property type="match status" value="2"/>
</dbReference>
<protein>
    <submittedName>
        <fullName evidence="5">Tigger transposable element-derived protein 6-like</fullName>
    </submittedName>
</protein>
<sequence>MMAGDGDGGDGDGGGDNGGGDDAGGGGDNAGGGGDGGGDGAGGGGVVSAPRRVTVSFATKMAMLRALDGNPNQSRVAADFGVSRSVVNRTLKNREEILRRSSSYNSDRKRKRNCKEAAIDEALFVWFQHKLALGARLSGPVMKEKARQLAAELGREFEPSDGWFNRFKARHSIALRRDRAETPQLRQRRPQHAVLESAEQRRASVLRELLHQFPPDDVFAADETALFPRGFVDRGLATMAEAPHGRKKAKERVTVLECVNASRSEKRPLVVLGKSEKRRNASNDLSQLPALYRSSASAWMTAAVLDEHLLSWDGELRHSNRKIALLLDSGSLRQTDIQLTNIKLVFLLPPPPPPNLAVHIRPAGPGVGSEPTGDSHDVPVPNVPIAEELRECDDTDVQSSEEFCDAEHLAAACAGKEPKCEGDEQPDAGEDDNGDDADADDADDKDEALPLPSNAETQNALSILRRFMLHRGLTSSDSFAAIELEFTRAISSSNAQSQSGGFSKR</sequence>
<feature type="compositionally biased region" description="Gly residues" evidence="2">
    <location>
        <begin position="11"/>
        <end position="46"/>
    </location>
</feature>
<keyword evidence="4" id="KW-1185">Reference proteome</keyword>
<dbReference type="InterPro" id="IPR006600">
    <property type="entry name" value="HTH_CenpB_DNA-bd_dom"/>
</dbReference>
<feature type="region of interest" description="Disordered" evidence="2">
    <location>
        <begin position="1"/>
        <end position="47"/>
    </location>
</feature>
<evidence type="ECO:0000256" key="2">
    <source>
        <dbReference type="SAM" id="MobiDB-lite"/>
    </source>
</evidence>
<dbReference type="PANTHER" id="PTHR19303">
    <property type="entry name" value="TRANSPOSON"/>
    <property type="match status" value="1"/>
</dbReference>
<gene>
    <name evidence="5" type="primary">LOC116950987</name>
</gene>
<evidence type="ECO:0000256" key="1">
    <source>
        <dbReference type="ARBA" id="ARBA00023125"/>
    </source>
</evidence>
<evidence type="ECO:0000313" key="4">
    <source>
        <dbReference type="Proteomes" id="UP001318040"/>
    </source>
</evidence>
<dbReference type="InterPro" id="IPR009057">
    <property type="entry name" value="Homeodomain-like_sf"/>
</dbReference>
<evidence type="ECO:0000259" key="3">
    <source>
        <dbReference type="PROSITE" id="PS51253"/>
    </source>
</evidence>
<feature type="compositionally biased region" description="Acidic residues" evidence="2">
    <location>
        <begin position="423"/>
        <end position="446"/>
    </location>
</feature>